<proteinExistence type="predicted"/>
<organism evidence="1 2">
    <name type="scientific">Methylophaga sulfidovorans</name>
    <dbReference type="NCBI Taxonomy" id="45496"/>
    <lineage>
        <taxon>Bacteria</taxon>
        <taxon>Pseudomonadati</taxon>
        <taxon>Pseudomonadota</taxon>
        <taxon>Gammaproteobacteria</taxon>
        <taxon>Thiotrichales</taxon>
        <taxon>Piscirickettsiaceae</taxon>
        <taxon>Methylophaga</taxon>
    </lineage>
</organism>
<name>A0A1I3VV18_9GAMM</name>
<keyword evidence="2" id="KW-1185">Reference proteome</keyword>
<evidence type="ECO:0000313" key="1">
    <source>
        <dbReference type="EMBL" id="SFJ98096.1"/>
    </source>
</evidence>
<dbReference type="EMBL" id="FOSH01000003">
    <property type="protein sequence ID" value="SFJ98096.1"/>
    <property type="molecule type" value="Genomic_DNA"/>
</dbReference>
<accession>A0A1I3VV18</accession>
<dbReference type="RefSeq" id="WP_245752805.1">
    <property type="nucleotide sequence ID" value="NZ_FOSH01000003.1"/>
</dbReference>
<evidence type="ECO:0000313" key="2">
    <source>
        <dbReference type="Proteomes" id="UP000198924"/>
    </source>
</evidence>
<dbReference type="STRING" id="45496.SAMN04488079_103191"/>
<dbReference type="Proteomes" id="UP000198924">
    <property type="component" value="Unassembled WGS sequence"/>
</dbReference>
<sequence>MSEASQLQLKKASELQQLMIDAKSGARRNVIKAHFATIENITLQTNQAMQDIVTLLNTSKDKSLDADLQRMWVVWKKIQRR</sequence>
<reference evidence="2" key="1">
    <citation type="submission" date="2016-10" db="EMBL/GenBank/DDBJ databases">
        <authorList>
            <person name="Varghese N."/>
            <person name="Submissions S."/>
        </authorList>
    </citation>
    <scope>NUCLEOTIDE SEQUENCE [LARGE SCALE GENOMIC DNA]</scope>
    <source>
        <strain evidence="2">DSM 11578</strain>
    </source>
</reference>
<gene>
    <name evidence="1" type="ORF">SAMN04488079_103191</name>
</gene>
<protein>
    <submittedName>
        <fullName evidence="1">Uncharacterized protein</fullName>
    </submittedName>
</protein>
<dbReference type="AlphaFoldDB" id="A0A1I3VV18"/>